<feature type="compositionally biased region" description="Pro residues" evidence="1">
    <location>
        <begin position="307"/>
        <end position="318"/>
    </location>
</feature>
<gene>
    <name evidence="2" type="ORF">BKA55DRAFT_211971</name>
</gene>
<feature type="region of interest" description="Disordered" evidence="1">
    <location>
        <begin position="20"/>
        <end position="116"/>
    </location>
</feature>
<dbReference type="GeneID" id="70215116"/>
<feature type="compositionally biased region" description="Polar residues" evidence="1">
    <location>
        <begin position="93"/>
        <end position="103"/>
    </location>
</feature>
<dbReference type="OrthoDB" id="3564303at2759"/>
<proteinExistence type="predicted"/>
<feature type="compositionally biased region" description="Basic and acidic residues" evidence="1">
    <location>
        <begin position="31"/>
        <end position="40"/>
    </location>
</feature>
<feature type="compositionally biased region" description="Polar residues" evidence="1">
    <location>
        <begin position="54"/>
        <end position="71"/>
    </location>
</feature>
<evidence type="ECO:0000313" key="3">
    <source>
        <dbReference type="Proteomes" id="UP000720189"/>
    </source>
</evidence>
<dbReference type="EMBL" id="JAGMUX010000025">
    <property type="protein sequence ID" value="KAH7227084.1"/>
    <property type="molecule type" value="Genomic_DNA"/>
</dbReference>
<dbReference type="RefSeq" id="XP_046042515.1">
    <property type="nucleotide sequence ID" value="XM_046185162.1"/>
</dbReference>
<comment type="caution">
    <text evidence="2">The sequence shown here is derived from an EMBL/GenBank/DDBJ whole genome shotgun (WGS) entry which is preliminary data.</text>
</comment>
<feature type="compositionally biased region" description="Basic and acidic residues" evidence="1">
    <location>
        <begin position="104"/>
        <end position="115"/>
    </location>
</feature>
<protein>
    <submittedName>
        <fullName evidence="2">Uncharacterized protein</fullName>
    </submittedName>
</protein>
<dbReference type="PANTHER" id="PTHR38166:SF1">
    <property type="entry name" value="C2H2-TYPE DOMAIN-CONTAINING PROTEIN"/>
    <property type="match status" value="1"/>
</dbReference>
<accession>A0A9P9FZ30</accession>
<dbReference type="AlphaFoldDB" id="A0A9P9FZ30"/>
<feature type="region of interest" description="Disordered" evidence="1">
    <location>
        <begin position="295"/>
        <end position="370"/>
    </location>
</feature>
<evidence type="ECO:0000313" key="2">
    <source>
        <dbReference type="EMBL" id="KAH7227084.1"/>
    </source>
</evidence>
<feature type="compositionally biased region" description="Polar residues" evidence="1">
    <location>
        <begin position="336"/>
        <end position="349"/>
    </location>
</feature>
<reference evidence="2" key="1">
    <citation type="journal article" date="2021" name="Nat. Commun.">
        <title>Genetic determinants of endophytism in the Arabidopsis root mycobiome.</title>
        <authorList>
            <person name="Mesny F."/>
            <person name="Miyauchi S."/>
            <person name="Thiergart T."/>
            <person name="Pickel B."/>
            <person name="Atanasova L."/>
            <person name="Karlsson M."/>
            <person name="Huettel B."/>
            <person name="Barry K.W."/>
            <person name="Haridas S."/>
            <person name="Chen C."/>
            <person name="Bauer D."/>
            <person name="Andreopoulos W."/>
            <person name="Pangilinan J."/>
            <person name="LaButti K."/>
            <person name="Riley R."/>
            <person name="Lipzen A."/>
            <person name="Clum A."/>
            <person name="Drula E."/>
            <person name="Henrissat B."/>
            <person name="Kohler A."/>
            <person name="Grigoriev I.V."/>
            <person name="Martin F.M."/>
            <person name="Hacquard S."/>
        </authorList>
    </citation>
    <scope>NUCLEOTIDE SEQUENCE</scope>
    <source>
        <strain evidence="2">MPI-CAGE-AT-0023</strain>
    </source>
</reference>
<keyword evidence="3" id="KW-1185">Reference proteome</keyword>
<sequence length="442" mass="50055">MATKLGLYNSFFSHSITSLASKQPNRPEFVISDKRNDPPSRPDVLSNKLAKMNLGNSNNEPRQVTGESSVQELPPDQAPTPGRRANKRRRYQDLNTNSGQNNEENGRVDQRDGPKYPHTKVPILSFECPFCKLDPHRYDECRGRRLTRLSDVIQHIKRQHLLAEVRLGFETVLPEDVILYCARCRCLFHGIGAEHRRRGHLTEGIQCQIANIEQTGVLLLREFEELRTELRVYPRHSETFRWYIMWDRCFPGKPRPLSPYVEIILPRPQVQLIIEAELQSLQRLSPAEIRSIARRSTDRIYTTSSPAPQPRRPPPQAPPNTVQRGPEPTHMPPNRALSSQPLQPFTQPQGLGDDSGLSNPGAFETHLGLNASQGDNSSLWNNTFNTNYAPSQILGFGTYTTSENNIVDSGYPTARFEPASEFISQDDDDLNLYGSAVNRRGS</sequence>
<organism evidence="2 3">
    <name type="scientific">Fusarium redolens</name>
    <dbReference type="NCBI Taxonomy" id="48865"/>
    <lineage>
        <taxon>Eukaryota</taxon>
        <taxon>Fungi</taxon>
        <taxon>Dikarya</taxon>
        <taxon>Ascomycota</taxon>
        <taxon>Pezizomycotina</taxon>
        <taxon>Sordariomycetes</taxon>
        <taxon>Hypocreomycetidae</taxon>
        <taxon>Hypocreales</taxon>
        <taxon>Nectriaceae</taxon>
        <taxon>Fusarium</taxon>
        <taxon>Fusarium redolens species complex</taxon>
    </lineage>
</organism>
<dbReference type="PANTHER" id="PTHR38166">
    <property type="entry name" value="C2H2-TYPE DOMAIN-CONTAINING PROTEIN-RELATED"/>
    <property type="match status" value="1"/>
</dbReference>
<name>A0A9P9FZ30_FUSRE</name>
<dbReference type="Proteomes" id="UP000720189">
    <property type="component" value="Unassembled WGS sequence"/>
</dbReference>
<evidence type="ECO:0000256" key="1">
    <source>
        <dbReference type="SAM" id="MobiDB-lite"/>
    </source>
</evidence>